<comment type="caution">
    <text evidence="2">The sequence shown here is derived from an EMBL/GenBank/DDBJ whole genome shotgun (WGS) entry which is preliminary data.</text>
</comment>
<organism evidence="2 3">
    <name type="scientific">Petrolisthes manimaculis</name>
    <dbReference type="NCBI Taxonomy" id="1843537"/>
    <lineage>
        <taxon>Eukaryota</taxon>
        <taxon>Metazoa</taxon>
        <taxon>Ecdysozoa</taxon>
        <taxon>Arthropoda</taxon>
        <taxon>Crustacea</taxon>
        <taxon>Multicrustacea</taxon>
        <taxon>Malacostraca</taxon>
        <taxon>Eumalacostraca</taxon>
        <taxon>Eucarida</taxon>
        <taxon>Decapoda</taxon>
        <taxon>Pleocyemata</taxon>
        <taxon>Anomura</taxon>
        <taxon>Galatheoidea</taxon>
        <taxon>Porcellanidae</taxon>
        <taxon>Petrolisthes</taxon>
    </lineage>
</organism>
<proteinExistence type="predicted"/>
<dbReference type="AlphaFoldDB" id="A0AAE1P6N7"/>
<evidence type="ECO:0000313" key="2">
    <source>
        <dbReference type="EMBL" id="KAK4301765.1"/>
    </source>
</evidence>
<protein>
    <recommendedName>
        <fullName evidence="4">CPR type cuticle protein</fullName>
    </recommendedName>
</protein>
<gene>
    <name evidence="2" type="ORF">Pmani_026117</name>
</gene>
<name>A0AAE1P6N7_9EUCA</name>
<keyword evidence="3" id="KW-1185">Reference proteome</keyword>
<reference evidence="2" key="1">
    <citation type="submission" date="2023-11" db="EMBL/GenBank/DDBJ databases">
        <title>Genome assemblies of two species of porcelain crab, Petrolisthes cinctipes and Petrolisthes manimaculis (Anomura: Porcellanidae).</title>
        <authorList>
            <person name="Angst P."/>
        </authorList>
    </citation>
    <scope>NUCLEOTIDE SEQUENCE</scope>
    <source>
        <strain evidence="2">PB745_02</strain>
        <tissue evidence="2">Gill</tissue>
    </source>
</reference>
<evidence type="ECO:0000313" key="3">
    <source>
        <dbReference type="Proteomes" id="UP001292094"/>
    </source>
</evidence>
<feature type="chain" id="PRO_5041939330" description="CPR type cuticle protein" evidence="1">
    <location>
        <begin position="21"/>
        <end position="74"/>
    </location>
</feature>
<feature type="signal peptide" evidence="1">
    <location>
        <begin position="1"/>
        <end position="20"/>
    </location>
</feature>
<evidence type="ECO:0008006" key="4">
    <source>
        <dbReference type="Google" id="ProtNLM"/>
    </source>
</evidence>
<accession>A0AAE1P6N7</accession>
<dbReference type="EMBL" id="JAWZYT010002828">
    <property type="protein sequence ID" value="KAK4301765.1"/>
    <property type="molecule type" value="Genomic_DNA"/>
</dbReference>
<sequence>MCTKQVVVVLVALVAALASAAPDGYQQKYKAVHYEADPYKGYVAKVSYEGQAKHPKTYGAPVTFFNKGHGGGYH</sequence>
<dbReference type="Proteomes" id="UP001292094">
    <property type="component" value="Unassembled WGS sequence"/>
</dbReference>
<evidence type="ECO:0000256" key="1">
    <source>
        <dbReference type="SAM" id="SignalP"/>
    </source>
</evidence>
<keyword evidence="1" id="KW-0732">Signal</keyword>